<feature type="transmembrane region" description="Helical" evidence="1">
    <location>
        <begin position="26"/>
        <end position="47"/>
    </location>
</feature>
<feature type="non-terminal residue" evidence="2">
    <location>
        <position position="1"/>
    </location>
</feature>
<reference evidence="2" key="2">
    <citation type="submission" date="2023-05" db="EMBL/GenBank/DDBJ databases">
        <authorList>
            <person name="Fouks B."/>
        </authorList>
    </citation>
    <scope>NUCLEOTIDE SEQUENCE</scope>
    <source>
        <strain evidence="2">Stay&amp;Tobe</strain>
        <tissue evidence="2">Testes</tissue>
    </source>
</reference>
<name>A0AAD8EHE2_DIPPU</name>
<accession>A0AAD8EHE2</accession>
<organism evidence="2 3">
    <name type="scientific">Diploptera punctata</name>
    <name type="common">Pacific beetle cockroach</name>
    <dbReference type="NCBI Taxonomy" id="6984"/>
    <lineage>
        <taxon>Eukaryota</taxon>
        <taxon>Metazoa</taxon>
        <taxon>Ecdysozoa</taxon>
        <taxon>Arthropoda</taxon>
        <taxon>Hexapoda</taxon>
        <taxon>Insecta</taxon>
        <taxon>Pterygota</taxon>
        <taxon>Neoptera</taxon>
        <taxon>Polyneoptera</taxon>
        <taxon>Dictyoptera</taxon>
        <taxon>Blattodea</taxon>
        <taxon>Blaberoidea</taxon>
        <taxon>Blaberidae</taxon>
        <taxon>Diplopterinae</taxon>
        <taxon>Diploptera</taxon>
    </lineage>
</organism>
<keyword evidence="1" id="KW-1133">Transmembrane helix</keyword>
<dbReference type="AlphaFoldDB" id="A0AAD8EHE2"/>
<keyword evidence="1" id="KW-0472">Membrane</keyword>
<protein>
    <submittedName>
        <fullName evidence="2">Uncharacterized protein</fullName>
    </submittedName>
</protein>
<evidence type="ECO:0000256" key="1">
    <source>
        <dbReference type="SAM" id="Phobius"/>
    </source>
</evidence>
<dbReference type="EMBL" id="JASPKZ010004576">
    <property type="protein sequence ID" value="KAJ9590024.1"/>
    <property type="molecule type" value="Genomic_DNA"/>
</dbReference>
<comment type="caution">
    <text evidence="2">The sequence shown here is derived from an EMBL/GenBank/DDBJ whole genome shotgun (WGS) entry which is preliminary data.</text>
</comment>
<sequence length="58" mass="6347">THHVPPTSSVVVAPTLQIILSSLSSYLTASHGFPVMIVWVIGTKLPYHAKIQRRRSPA</sequence>
<gene>
    <name evidence="2" type="ORF">L9F63_016863</name>
</gene>
<feature type="non-terminal residue" evidence="2">
    <location>
        <position position="58"/>
    </location>
</feature>
<reference evidence="2" key="1">
    <citation type="journal article" date="2023" name="IScience">
        <title>Live-bearing cockroach genome reveals convergent evolutionary mechanisms linked to viviparity in insects and beyond.</title>
        <authorList>
            <person name="Fouks B."/>
            <person name="Harrison M.C."/>
            <person name="Mikhailova A.A."/>
            <person name="Marchal E."/>
            <person name="English S."/>
            <person name="Carruthers M."/>
            <person name="Jennings E.C."/>
            <person name="Chiamaka E.L."/>
            <person name="Frigard R.A."/>
            <person name="Pippel M."/>
            <person name="Attardo G.M."/>
            <person name="Benoit J.B."/>
            <person name="Bornberg-Bauer E."/>
            <person name="Tobe S.S."/>
        </authorList>
    </citation>
    <scope>NUCLEOTIDE SEQUENCE</scope>
    <source>
        <strain evidence="2">Stay&amp;Tobe</strain>
    </source>
</reference>
<keyword evidence="1" id="KW-0812">Transmembrane</keyword>
<proteinExistence type="predicted"/>
<dbReference type="Proteomes" id="UP001233999">
    <property type="component" value="Unassembled WGS sequence"/>
</dbReference>
<evidence type="ECO:0000313" key="2">
    <source>
        <dbReference type="EMBL" id="KAJ9590024.1"/>
    </source>
</evidence>
<keyword evidence="3" id="KW-1185">Reference proteome</keyword>
<evidence type="ECO:0000313" key="3">
    <source>
        <dbReference type="Proteomes" id="UP001233999"/>
    </source>
</evidence>